<comment type="caution">
    <text evidence="2">The sequence shown here is derived from an EMBL/GenBank/DDBJ whole genome shotgun (WGS) entry which is preliminary data.</text>
</comment>
<feature type="region of interest" description="Disordered" evidence="1">
    <location>
        <begin position="45"/>
        <end position="73"/>
    </location>
</feature>
<keyword evidence="3" id="KW-1185">Reference proteome</keyword>
<reference evidence="2 3" key="1">
    <citation type="submission" date="2014-03" db="EMBL/GenBank/DDBJ databases">
        <title>Genomics of Bifidobacteria.</title>
        <authorList>
            <person name="Ventura M."/>
            <person name="Milani C."/>
            <person name="Lugli G.A."/>
        </authorList>
    </citation>
    <scope>NUCLEOTIDE SEQUENCE [LARGE SCALE GENOMIC DNA]</scope>
    <source>
        <strain evidence="2 3">LMG 11592</strain>
    </source>
</reference>
<dbReference type="AlphaFoldDB" id="A0A087BLD4"/>
<dbReference type="EMBL" id="JGZD01000012">
    <property type="protein sequence ID" value="KFI71834.1"/>
    <property type="molecule type" value="Genomic_DNA"/>
</dbReference>
<evidence type="ECO:0000313" key="2">
    <source>
        <dbReference type="EMBL" id="KFI71834.1"/>
    </source>
</evidence>
<dbReference type="STRING" id="1693.BMIN_1500"/>
<organism evidence="2 3">
    <name type="scientific">Bifidobacterium minimum</name>
    <dbReference type="NCBI Taxonomy" id="1693"/>
    <lineage>
        <taxon>Bacteria</taxon>
        <taxon>Bacillati</taxon>
        <taxon>Actinomycetota</taxon>
        <taxon>Actinomycetes</taxon>
        <taxon>Bifidobacteriales</taxon>
        <taxon>Bifidobacteriaceae</taxon>
        <taxon>Bifidobacterium</taxon>
    </lineage>
</organism>
<sequence length="97" mass="10713">MFLAAARRQMRMVAARKTRRHIHNIARVPTFWAVRIERVDCPDVPEATSVAPNEDSTTRMIGMSGKSSGTSASIQTFPVVRTYPTNPASPMIVNTTP</sequence>
<dbReference type="Proteomes" id="UP000029014">
    <property type="component" value="Unassembled WGS sequence"/>
</dbReference>
<evidence type="ECO:0000313" key="3">
    <source>
        <dbReference type="Proteomes" id="UP000029014"/>
    </source>
</evidence>
<name>A0A087BLD4_9BIFI</name>
<protein>
    <submittedName>
        <fullName evidence="2">Uncharacterized protein</fullName>
    </submittedName>
</protein>
<feature type="compositionally biased region" description="Polar residues" evidence="1">
    <location>
        <begin position="50"/>
        <end position="73"/>
    </location>
</feature>
<accession>A0A087BLD4</accession>
<dbReference type="RefSeq" id="WP_022861764.1">
    <property type="nucleotide sequence ID" value="NZ_JGZD01000012.1"/>
</dbReference>
<proteinExistence type="predicted"/>
<gene>
    <name evidence="2" type="ORF">BMIN_1500</name>
</gene>
<evidence type="ECO:0000256" key="1">
    <source>
        <dbReference type="SAM" id="MobiDB-lite"/>
    </source>
</evidence>